<dbReference type="EMBL" id="SZWE01000001">
    <property type="protein sequence ID" value="MRU16014.1"/>
    <property type="molecule type" value="Genomic_DNA"/>
</dbReference>
<sequence>MTEGWPDEALSRDDFLGGQLRLWQPKQGYRAGVDPVLLAASVPARTGDTVLDLGCGAGVAALCVAQRVPGVKATGLEVQPGYADLARRNAAENGTELEVIEGDLTRMPDTLKQRQFTHVLANPPYFDRASSTRVSDDGRETGRGEVTPLSDWVEMAAKRCAPKGTVTMIQRAERLPELLSHAARHLGSLEVLPLIPRKGRAARLVLIRGRKGGRAAFCLHDGWILHEGDSHPGDRENYNAATTCILRLGTPLLFPS</sequence>
<dbReference type="InterPro" id="IPR007848">
    <property type="entry name" value="Small_mtfrase_dom"/>
</dbReference>
<organism evidence="4 5">
    <name type="scientific">Roseovarius bejariae</name>
    <dbReference type="NCBI Taxonomy" id="2576383"/>
    <lineage>
        <taxon>Bacteria</taxon>
        <taxon>Pseudomonadati</taxon>
        <taxon>Pseudomonadota</taxon>
        <taxon>Alphaproteobacteria</taxon>
        <taxon>Rhodobacterales</taxon>
        <taxon>Roseobacteraceae</taxon>
        <taxon>Roseovarius</taxon>
    </lineage>
</organism>
<accession>A0A844D1A8</accession>
<evidence type="ECO:0000313" key="4">
    <source>
        <dbReference type="EMBL" id="MRU16014.1"/>
    </source>
</evidence>
<evidence type="ECO:0000259" key="3">
    <source>
        <dbReference type="Pfam" id="PF05175"/>
    </source>
</evidence>
<keyword evidence="5" id="KW-1185">Reference proteome</keyword>
<name>A0A844D1A8_9RHOB</name>
<dbReference type="CDD" id="cd02440">
    <property type="entry name" value="AdoMet_MTases"/>
    <property type="match status" value="1"/>
</dbReference>
<keyword evidence="1 4" id="KW-0489">Methyltransferase</keyword>
<feature type="domain" description="Methyltransferase small" evidence="3">
    <location>
        <begin position="37"/>
        <end position="129"/>
    </location>
</feature>
<dbReference type="GO" id="GO:0008168">
    <property type="term" value="F:methyltransferase activity"/>
    <property type="evidence" value="ECO:0007669"/>
    <property type="project" value="UniProtKB-KW"/>
</dbReference>
<keyword evidence="2" id="KW-0949">S-adenosyl-L-methionine</keyword>
<dbReference type="Pfam" id="PF05175">
    <property type="entry name" value="MTS"/>
    <property type="match status" value="1"/>
</dbReference>
<dbReference type="Gene3D" id="3.40.50.150">
    <property type="entry name" value="Vaccinia Virus protein VP39"/>
    <property type="match status" value="1"/>
</dbReference>
<evidence type="ECO:0000256" key="1">
    <source>
        <dbReference type="ARBA" id="ARBA00022603"/>
    </source>
</evidence>
<dbReference type="InterPro" id="IPR029063">
    <property type="entry name" value="SAM-dependent_MTases_sf"/>
</dbReference>
<dbReference type="SUPFAM" id="SSF53335">
    <property type="entry name" value="S-adenosyl-L-methionine-dependent methyltransferases"/>
    <property type="match status" value="1"/>
</dbReference>
<evidence type="ECO:0000313" key="5">
    <source>
        <dbReference type="Proteomes" id="UP000564704"/>
    </source>
</evidence>
<dbReference type="InterPro" id="IPR050210">
    <property type="entry name" value="tRNA_Adenine-N(6)_MTase"/>
</dbReference>
<dbReference type="RefSeq" id="WP_154153411.1">
    <property type="nucleotide sequence ID" value="NZ_SZWE01000001.1"/>
</dbReference>
<protein>
    <submittedName>
        <fullName evidence="4">Methyltransferase</fullName>
    </submittedName>
</protein>
<keyword evidence="4" id="KW-0808">Transferase</keyword>
<evidence type="ECO:0000256" key="2">
    <source>
        <dbReference type="ARBA" id="ARBA00022691"/>
    </source>
</evidence>
<dbReference type="Proteomes" id="UP000564704">
    <property type="component" value="Unassembled WGS sequence"/>
</dbReference>
<dbReference type="PANTHER" id="PTHR47739:SF1">
    <property type="entry name" value="TRNA1(VAL) (ADENINE(37)-N6)-METHYLTRANSFERASE"/>
    <property type="match status" value="1"/>
</dbReference>
<proteinExistence type="predicted"/>
<dbReference type="AlphaFoldDB" id="A0A844D1A8"/>
<gene>
    <name evidence="4" type="ORF">FDP25_11300</name>
</gene>
<dbReference type="GO" id="GO:0032259">
    <property type="term" value="P:methylation"/>
    <property type="evidence" value="ECO:0007669"/>
    <property type="project" value="UniProtKB-KW"/>
</dbReference>
<dbReference type="PANTHER" id="PTHR47739">
    <property type="entry name" value="TRNA1(VAL) (ADENINE(37)-N6)-METHYLTRANSFERASE"/>
    <property type="match status" value="1"/>
</dbReference>
<comment type="caution">
    <text evidence="4">The sequence shown here is derived from an EMBL/GenBank/DDBJ whole genome shotgun (WGS) entry which is preliminary data.</text>
</comment>
<dbReference type="OrthoDB" id="5489421at2"/>
<reference evidence="4 5" key="1">
    <citation type="submission" date="2019-05" db="EMBL/GenBank/DDBJ databases">
        <title>Roseovarius bejariae sp. nov., a moderately halophylic bacterium isolated from a saline soil in Rambla Salada (Murcia).</title>
        <authorList>
            <person name="Castro D.J."/>
            <person name="Gomez-Altuve A."/>
            <person name="Reina J.C."/>
            <person name="Rodriguez M."/>
            <person name="Sampedro I."/>
            <person name="Llamas I."/>
            <person name="Martinez-Checa F."/>
        </authorList>
    </citation>
    <scope>NUCLEOTIDE SEQUENCE [LARGE SCALE GENOMIC DNA]</scope>
    <source>
        <strain evidence="4 5">A21</strain>
    </source>
</reference>